<evidence type="ECO:0008006" key="4">
    <source>
        <dbReference type="Google" id="ProtNLM"/>
    </source>
</evidence>
<evidence type="ECO:0000313" key="2">
    <source>
        <dbReference type="EMBL" id="GLK89386.1"/>
    </source>
</evidence>
<reference evidence="2" key="1">
    <citation type="journal article" date="2014" name="Int. J. Syst. Evol. Microbiol.">
        <title>Complete genome sequence of Corynebacterium casei LMG S-19264T (=DSM 44701T), isolated from a smear-ripened cheese.</title>
        <authorList>
            <consortium name="US DOE Joint Genome Institute (JGI-PGF)"/>
            <person name="Walter F."/>
            <person name="Albersmeier A."/>
            <person name="Kalinowski J."/>
            <person name="Ruckert C."/>
        </authorList>
    </citation>
    <scope>NUCLEOTIDE SEQUENCE</scope>
    <source>
        <strain evidence="2">VKM B-2935</strain>
    </source>
</reference>
<feature type="compositionally biased region" description="Low complexity" evidence="1">
    <location>
        <begin position="104"/>
        <end position="122"/>
    </location>
</feature>
<dbReference type="CDD" id="cd14744">
    <property type="entry name" value="PAAR_CT_2"/>
    <property type="match status" value="1"/>
</dbReference>
<gene>
    <name evidence="2" type="ORF">GCM10017655_24480</name>
</gene>
<dbReference type="Proteomes" id="UP001143328">
    <property type="component" value="Unassembled WGS sequence"/>
</dbReference>
<proteinExistence type="predicted"/>
<dbReference type="InterPro" id="IPR008727">
    <property type="entry name" value="PAAR_motif"/>
</dbReference>
<name>A0A9W6K4M8_9PSED</name>
<sequence>MTEGFFIGKGDKTTCGGEVLDGDARVNMFGILHAREGDRVSCGKDGKIYQVSGGVPFIDSHGKLMAGTLDSWSTCPCNARLIASVYGASYYKEDPAPPASGTFAQPTSSTAASTPATPQQSAFRPSGVPASAAYTGVEPQEPGFMLCQKA</sequence>
<dbReference type="EMBL" id="BSFN01000006">
    <property type="protein sequence ID" value="GLK89386.1"/>
    <property type="molecule type" value="Genomic_DNA"/>
</dbReference>
<dbReference type="AlphaFoldDB" id="A0A9W6K4M8"/>
<reference evidence="2" key="2">
    <citation type="submission" date="2023-01" db="EMBL/GenBank/DDBJ databases">
        <authorList>
            <person name="Sun Q."/>
            <person name="Evtushenko L."/>
        </authorList>
    </citation>
    <scope>NUCLEOTIDE SEQUENCE</scope>
    <source>
        <strain evidence="2">VKM B-2935</strain>
    </source>
</reference>
<accession>A0A9W6K4M8</accession>
<evidence type="ECO:0000313" key="3">
    <source>
        <dbReference type="Proteomes" id="UP001143328"/>
    </source>
</evidence>
<dbReference type="RefSeq" id="WP_271195583.1">
    <property type="nucleotide sequence ID" value="NZ_BSFN01000006.1"/>
</dbReference>
<evidence type="ECO:0000256" key="1">
    <source>
        <dbReference type="SAM" id="MobiDB-lite"/>
    </source>
</evidence>
<protein>
    <recommendedName>
        <fullName evidence="4">PAAR domain-containing protein</fullName>
    </recommendedName>
</protein>
<feature type="region of interest" description="Disordered" evidence="1">
    <location>
        <begin position="97"/>
        <end position="135"/>
    </location>
</feature>
<comment type="caution">
    <text evidence="2">The sequence shown here is derived from an EMBL/GenBank/DDBJ whole genome shotgun (WGS) entry which is preliminary data.</text>
</comment>
<keyword evidence="3" id="KW-1185">Reference proteome</keyword>
<dbReference type="Pfam" id="PF05488">
    <property type="entry name" value="PAAR_motif"/>
    <property type="match status" value="1"/>
</dbReference>
<organism evidence="2 3">
    <name type="scientific">Pseudomonas turukhanskensis</name>
    <dbReference type="NCBI Taxonomy" id="1806536"/>
    <lineage>
        <taxon>Bacteria</taxon>
        <taxon>Pseudomonadati</taxon>
        <taxon>Pseudomonadota</taxon>
        <taxon>Gammaproteobacteria</taxon>
        <taxon>Pseudomonadales</taxon>
        <taxon>Pseudomonadaceae</taxon>
        <taxon>Pseudomonas</taxon>
    </lineage>
</organism>